<dbReference type="InterPro" id="IPR003442">
    <property type="entry name" value="T6A_TsaE"/>
</dbReference>
<dbReference type="GO" id="GO:0005524">
    <property type="term" value="F:ATP binding"/>
    <property type="evidence" value="ECO:0007669"/>
    <property type="project" value="UniProtKB-KW"/>
</dbReference>
<evidence type="ECO:0000256" key="3">
    <source>
        <dbReference type="ARBA" id="ARBA00019010"/>
    </source>
</evidence>
<accession>A0A6M0CD34</accession>
<evidence type="ECO:0000256" key="5">
    <source>
        <dbReference type="ARBA" id="ARBA00022694"/>
    </source>
</evidence>
<evidence type="ECO:0000313" key="12">
    <source>
        <dbReference type="Proteomes" id="UP000474296"/>
    </source>
</evidence>
<keyword evidence="7" id="KW-0547">Nucleotide-binding</keyword>
<organism evidence="11 12">
    <name type="scientific">Spongiivirga citrea</name>
    <dbReference type="NCBI Taxonomy" id="1481457"/>
    <lineage>
        <taxon>Bacteria</taxon>
        <taxon>Pseudomonadati</taxon>
        <taxon>Bacteroidota</taxon>
        <taxon>Flavobacteriia</taxon>
        <taxon>Flavobacteriales</taxon>
        <taxon>Flavobacteriaceae</taxon>
        <taxon>Spongiivirga</taxon>
    </lineage>
</organism>
<dbReference type="EMBL" id="JAABOQ010000001">
    <property type="protein sequence ID" value="NER15611.1"/>
    <property type="molecule type" value="Genomic_DNA"/>
</dbReference>
<sequence length="140" mass="16457">MEKKAYCFEYTINEIDFIAQKVLELVDSKTILFKGEMGVGKTTLIKSIAKQLGFNKTLTSPTFSIVNEYEISDGFLYHFDLYRIQKTEELYDFGVEEYIHSGEWNLVEWPELLVDEIPYNYAEVQIVRLNNNLRKICIYS</sequence>
<dbReference type="GO" id="GO:0016740">
    <property type="term" value="F:transferase activity"/>
    <property type="evidence" value="ECO:0007669"/>
    <property type="project" value="UniProtKB-KW"/>
</dbReference>
<dbReference type="GO" id="GO:0005737">
    <property type="term" value="C:cytoplasm"/>
    <property type="evidence" value="ECO:0007669"/>
    <property type="project" value="UniProtKB-SubCell"/>
</dbReference>
<proteinExistence type="inferred from homology"/>
<evidence type="ECO:0000256" key="10">
    <source>
        <dbReference type="ARBA" id="ARBA00032441"/>
    </source>
</evidence>
<dbReference type="GO" id="GO:0046872">
    <property type="term" value="F:metal ion binding"/>
    <property type="evidence" value="ECO:0007669"/>
    <property type="project" value="UniProtKB-KW"/>
</dbReference>
<keyword evidence="12" id="KW-1185">Reference proteome</keyword>
<evidence type="ECO:0000256" key="7">
    <source>
        <dbReference type="ARBA" id="ARBA00022741"/>
    </source>
</evidence>
<evidence type="ECO:0000256" key="8">
    <source>
        <dbReference type="ARBA" id="ARBA00022840"/>
    </source>
</evidence>
<dbReference type="Proteomes" id="UP000474296">
    <property type="component" value="Unassembled WGS sequence"/>
</dbReference>
<gene>
    <name evidence="11" type="primary">tsaE</name>
    <name evidence="11" type="ORF">GWK10_00215</name>
</gene>
<keyword evidence="6" id="KW-0479">Metal-binding</keyword>
<comment type="caution">
    <text evidence="11">The sequence shown here is derived from an EMBL/GenBank/DDBJ whole genome shotgun (WGS) entry which is preliminary data.</text>
</comment>
<keyword evidence="8" id="KW-0067">ATP-binding</keyword>
<dbReference type="Pfam" id="PF02367">
    <property type="entry name" value="TsaE"/>
    <property type="match status" value="1"/>
</dbReference>
<evidence type="ECO:0000256" key="1">
    <source>
        <dbReference type="ARBA" id="ARBA00004496"/>
    </source>
</evidence>
<dbReference type="GO" id="GO:0002949">
    <property type="term" value="P:tRNA threonylcarbamoyladenosine modification"/>
    <property type="evidence" value="ECO:0007669"/>
    <property type="project" value="InterPro"/>
</dbReference>
<keyword evidence="9" id="KW-0460">Magnesium</keyword>
<comment type="similarity">
    <text evidence="2">Belongs to the TsaE family.</text>
</comment>
<dbReference type="SUPFAM" id="SSF52540">
    <property type="entry name" value="P-loop containing nucleoside triphosphate hydrolases"/>
    <property type="match status" value="1"/>
</dbReference>
<evidence type="ECO:0000256" key="6">
    <source>
        <dbReference type="ARBA" id="ARBA00022723"/>
    </source>
</evidence>
<dbReference type="Gene3D" id="3.40.50.300">
    <property type="entry name" value="P-loop containing nucleotide triphosphate hydrolases"/>
    <property type="match status" value="1"/>
</dbReference>
<evidence type="ECO:0000256" key="9">
    <source>
        <dbReference type="ARBA" id="ARBA00022842"/>
    </source>
</evidence>
<keyword evidence="4" id="KW-0963">Cytoplasm</keyword>
<evidence type="ECO:0000256" key="2">
    <source>
        <dbReference type="ARBA" id="ARBA00007599"/>
    </source>
</evidence>
<reference evidence="11 12" key="1">
    <citation type="submission" date="2020-01" db="EMBL/GenBank/DDBJ databases">
        <title>Spongiivirga citrea KCTC 32990T.</title>
        <authorList>
            <person name="Wang G."/>
        </authorList>
    </citation>
    <scope>NUCLEOTIDE SEQUENCE [LARGE SCALE GENOMIC DNA]</scope>
    <source>
        <strain evidence="11 12">KCTC 32990</strain>
    </source>
</reference>
<dbReference type="NCBIfam" id="TIGR00150">
    <property type="entry name" value="T6A_YjeE"/>
    <property type="match status" value="1"/>
</dbReference>
<evidence type="ECO:0000256" key="4">
    <source>
        <dbReference type="ARBA" id="ARBA00022490"/>
    </source>
</evidence>
<evidence type="ECO:0000313" key="11">
    <source>
        <dbReference type="EMBL" id="NER15611.1"/>
    </source>
</evidence>
<name>A0A6M0CD34_9FLAO</name>
<dbReference type="PANTHER" id="PTHR33540">
    <property type="entry name" value="TRNA THREONYLCARBAMOYLADENOSINE BIOSYNTHESIS PROTEIN TSAE"/>
    <property type="match status" value="1"/>
</dbReference>
<keyword evidence="11" id="KW-0808">Transferase</keyword>
<comment type="subcellular location">
    <subcellularLocation>
        <location evidence="1">Cytoplasm</location>
    </subcellularLocation>
</comment>
<dbReference type="InterPro" id="IPR027417">
    <property type="entry name" value="P-loop_NTPase"/>
</dbReference>
<dbReference type="AlphaFoldDB" id="A0A6M0CD34"/>
<dbReference type="PANTHER" id="PTHR33540:SF2">
    <property type="entry name" value="TRNA THREONYLCARBAMOYLADENOSINE BIOSYNTHESIS PROTEIN TSAE"/>
    <property type="match status" value="1"/>
</dbReference>
<protein>
    <recommendedName>
        <fullName evidence="3">tRNA threonylcarbamoyladenosine biosynthesis protein TsaE</fullName>
    </recommendedName>
    <alternativeName>
        <fullName evidence="10">t(6)A37 threonylcarbamoyladenosine biosynthesis protein TsaE</fullName>
    </alternativeName>
</protein>
<keyword evidence="5" id="KW-0819">tRNA processing</keyword>
<dbReference type="RefSeq" id="WP_164028889.1">
    <property type="nucleotide sequence ID" value="NZ_JAABOQ010000001.1"/>
</dbReference>